<evidence type="ECO:0000256" key="6">
    <source>
        <dbReference type="ARBA" id="ARBA00023242"/>
    </source>
</evidence>
<sequence>MELLTFKSISLKNTIRKITDPFEFEIVLNSKQEIEEGVIFTVLYTVDVTNENEDQILSETEISPIPKGNVKFNLEADAPDIDRIPLEQLFGLTSIIIIGSFRGQQFLRIGYIVDVYYPGIPNENLITVDETEEVICSEEEEEDEEEDENDEEVNDLIVDDEEDSKDEEKIGDDINDEKDGEKLLEDEKDIKNINDKEESVTNNKRRRRKKH</sequence>
<keyword evidence="4" id="KW-0804">Transcription</keyword>
<dbReference type="HOGENOM" id="CLU_083062_0_0_1"/>
<evidence type="ECO:0000256" key="1">
    <source>
        <dbReference type="ARBA" id="ARBA00004123"/>
    </source>
</evidence>
<dbReference type="VEuPathDB" id="MicrosporidiaDB:NAPIS_ORF01629"/>
<keyword evidence="5" id="KW-0143">Chaperone</keyword>
<dbReference type="AlphaFoldDB" id="T0MC95"/>
<evidence type="ECO:0000256" key="5">
    <source>
        <dbReference type="ARBA" id="ARBA00023186"/>
    </source>
</evidence>
<feature type="region of interest" description="Disordered" evidence="8">
    <location>
        <begin position="136"/>
        <end position="211"/>
    </location>
</feature>
<dbReference type="GO" id="GO:0042393">
    <property type="term" value="F:histone binding"/>
    <property type="evidence" value="ECO:0007669"/>
    <property type="project" value="TreeGrafter"/>
</dbReference>
<dbReference type="GO" id="GO:0005634">
    <property type="term" value="C:nucleus"/>
    <property type="evidence" value="ECO:0007669"/>
    <property type="project" value="UniProtKB-SubCell"/>
</dbReference>
<accession>T0MC95</accession>
<dbReference type="OrthoDB" id="29755at2759"/>
<dbReference type="GO" id="GO:0000785">
    <property type="term" value="C:chromatin"/>
    <property type="evidence" value="ECO:0007669"/>
    <property type="project" value="TreeGrafter"/>
</dbReference>
<keyword evidence="3" id="KW-0805">Transcription regulation</keyword>
<reference evidence="9 10" key="1">
    <citation type="journal article" date="2013" name="BMC Genomics">
        <title>Genome sequencing and comparative genomics of honey bee microsporidia, Nosema apis reveal novel insights into host-parasite interactions.</title>
        <authorList>
            <person name="Chen Yp."/>
            <person name="Pettis J.S."/>
            <person name="Zhao Y."/>
            <person name="Liu X."/>
            <person name="Tallon L.J."/>
            <person name="Sadzewicz L.D."/>
            <person name="Li R."/>
            <person name="Zheng H."/>
            <person name="Huang S."/>
            <person name="Zhang X."/>
            <person name="Hamilton M.C."/>
            <person name="Pernal S.F."/>
            <person name="Melathopoulos A.P."/>
            <person name="Yan X."/>
            <person name="Evans J.D."/>
        </authorList>
    </citation>
    <scope>NUCLEOTIDE SEQUENCE [LARGE SCALE GENOMIC DNA]</scope>
    <source>
        <strain evidence="9 10">BRL 01</strain>
    </source>
</reference>
<dbReference type="Pfam" id="PF04729">
    <property type="entry name" value="ASF1_hist_chap"/>
    <property type="match status" value="1"/>
</dbReference>
<dbReference type="GO" id="GO:0006335">
    <property type="term" value="P:DNA replication-dependent chromatin assembly"/>
    <property type="evidence" value="ECO:0007669"/>
    <property type="project" value="TreeGrafter"/>
</dbReference>
<dbReference type="Gene3D" id="2.60.40.1490">
    <property type="entry name" value="Histone chaperone ASF1-like"/>
    <property type="match status" value="1"/>
</dbReference>
<keyword evidence="10" id="KW-1185">Reference proteome</keyword>
<comment type="similarity">
    <text evidence="2">Belongs to the ASF1 family.</text>
</comment>
<name>T0MC95_9MICR</name>
<feature type="compositionally biased region" description="Acidic residues" evidence="8">
    <location>
        <begin position="136"/>
        <end position="165"/>
    </location>
</feature>
<dbReference type="InterPro" id="IPR036747">
    <property type="entry name" value="ASF1-like_sf"/>
</dbReference>
<keyword evidence="6" id="KW-0539">Nucleus</keyword>
<evidence type="ECO:0000256" key="8">
    <source>
        <dbReference type="SAM" id="MobiDB-lite"/>
    </source>
</evidence>
<dbReference type="PANTHER" id="PTHR12040:SF0">
    <property type="entry name" value="HISTONE CHAPERONE ASF1"/>
    <property type="match status" value="1"/>
</dbReference>
<evidence type="ECO:0000256" key="3">
    <source>
        <dbReference type="ARBA" id="ARBA00023015"/>
    </source>
</evidence>
<proteinExistence type="inferred from homology"/>
<comment type="subcellular location">
    <subcellularLocation>
        <location evidence="1">Nucleus</location>
    </subcellularLocation>
</comment>
<evidence type="ECO:0000313" key="10">
    <source>
        <dbReference type="Proteomes" id="UP000053780"/>
    </source>
</evidence>
<protein>
    <recommendedName>
        <fullName evidence="7">Anti-silencing function protein 1</fullName>
    </recommendedName>
</protein>
<dbReference type="EMBL" id="KE647234">
    <property type="protein sequence ID" value="EQB60786.1"/>
    <property type="molecule type" value="Genomic_DNA"/>
</dbReference>
<evidence type="ECO:0000256" key="2">
    <source>
        <dbReference type="ARBA" id="ARBA00006051"/>
    </source>
</evidence>
<evidence type="ECO:0000256" key="4">
    <source>
        <dbReference type="ARBA" id="ARBA00023163"/>
    </source>
</evidence>
<dbReference type="PANTHER" id="PTHR12040">
    <property type="entry name" value="ANTI-SILENCING PROTEIN 1"/>
    <property type="match status" value="1"/>
</dbReference>
<dbReference type="SUPFAM" id="SSF101546">
    <property type="entry name" value="ASF1-like"/>
    <property type="match status" value="1"/>
</dbReference>
<organism evidence="9 10">
    <name type="scientific">Vairimorpha apis BRL 01</name>
    <dbReference type="NCBI Taxonomy" id="1037528"/>
    <lineage>
        <taxon>Eukaryota</taxon>
        <taxon>Fungi</taxon>
        <taxon>Fungi incertae sedis</taxon>
        <taxon>Microsporidia</taxon>
        <taxon>Nosematidae</taxon>
        <taxon>Vairimorpha</taxon>
    </lineage>
</organism>
<dbReference type="Proteomes" id="UP000053780">
    <property type="component" value="Unassembled WGS sequence"/>
</dbReference>
<evidence type="ECO:0000256" key="7">
    <source>
        <dbReference type="ARBA" id="ARBA00032776"/>
    </source>
</evidence>
<evidence type="ECO:0000313" key="9">
    <source>
        <dbReference type="EMBL" id="EQB60786.1"/>
    </source>
</evidence>
<feature type="compositionally biased region" description="Basic and acidic residues" evidence="8">
    <location>
        <begin position="166"/>
        <end position="199"/>
    </location>
</feature>
<gene>
    <name evidence="9" type="ORF">NAPIS_ORF01629</name>
</gene>
<dbReference type="InterPro" id="IPR006818">
    <property type="entry name" value="ASF1-like"/>
</dbReference>